<proteinExistence type="predicted"/>
<keyword evidence="1" id="KW-0472">Membrane</keyword>
<dbReference type="EMBL" id="CP144695">
    <property type="protein sequence ID" value="WVZ06134.1"/>
    <property type="molecule type" value="Genomic_DNA"/>
</dbReference>
<feature type="transmembrane region" description="Helical" evidence="1">
    <location>
        <begin position="21"/>
        <end position="41"/>
    </location>
</feature>
<gene>
    <name evidence="2" type="ORF">V8G54_019480</name>
</gene>
<keyword evidence="1" id="KW-1133">Transmembrane helix</keyword>
<evidence type="ECO:0000313" key="3">
    <source>
        <dbReference type="Proteomes" id="UP001374535"/>
    </source>
</evidence>
<protein>
    <submittedName>
        <fullName evidence="2">Uncharacterized protein</fullName>
    </submittedName>
</protein>
<organism evidence="2 3">
    <name type="scientific">Vigna mungo</name>
    <name type="common">Black gram</name>
    <name type="synonym">Phaseolus mungo</name>
    <dbReference type="NCBI Taxonomy" id="3915"/>
    <lineage>
        <taxon>Eukaryota</taxon>
        <taxon>Viridiplantae</taxon>
        <taxon>Streptophyta</taxon>
        <taxon>Embryophyta</taxon>
        <taxon>Tracheophyta</taxon>
        <taxon>Spermatophyta</taxon>
        <taxon>Magnoliopsida</taxon>
        <taxon>eudicotyledons</taxon>
        <taxon>Gunneridae</taxon>
        <taxon>Pentapetalae</taxon>
        <taxon>rosids</taxon>
        <taxon>fabids</taxon>
        <taxon>Fabales</taxon>
        <taxon>Fabaceae</taxon>
        <taxon>Papilionoideae</taxon>
        <taxon>50 kb inversion clade</taxon>
        <taxon>NPAAA clade</taxon>
        <taxon>indigoferoid/millettioid clade</taxon>
        <taxon>Phaseoleae</taxon>
        <taxon>Vigna</taxon>
    </lineage>
</organism>
<dbReference type="Proteomes" id="UP001374535">
    <property type="component" value="Chromosome 6"/>
</dbReference>
<reference evidence="2 3" key="1">
    <citation type="journal article" date="2023" name="Life. Sci Alliance">
        <title>Evolutionary insights into 3D genome organization and epigenetic landscape of Vigna mungo.</title>
        <authorList>
            <person name="Junaid A."/>
            <person name="Singh B."/>
            <person name="Bhatia S."/>
        </authorList>
    </citation>
    <scope>NUCLEOTIDE SEQUENCE [LARGE SCALE GENOMIC DNA]</scope>
    <source>
        <strain evidence="2">Urdbean</strain>
    </source>
</reference>
<evidence type="ECO:0000256" key="1">
    <source>
        <dbReference type="SAM" id="Phobius"/>
    </source>
</evidence>
<dbReference type="AlphaFoldDB" id="A0AAQ3NA89"/>
<dbReference type="InterPro" id="IPR007573">
    <property type="entry name" value="QWRF"/>
</dbReference>
<feature type="non-terminal residue" evidence="2">
    <location>
        <position position="1"/>
    </location>
</feature>
<accession>A0AAQ3NA89</accession>
<keyword evidence="1" id="KW-0812">Transmembrane</keyword>
<sequence length="210" mass="23251">TSRHYQDHNGRSPNLHAQKTRASLHLIVLLLVSSVVVAIHAQTITVGGAKTTQHWWHHPTSSLFGKMLPTSAITRSLSMLFQGESFWITTNKAKPTTNVISSPKLVVPRKLPLDDASSPRGVINRRGQVSFIRPASPNKVSNAMPAFSSSSRGVSRLWLGNGASYNEPVVLSFVVDVKRGRVGENRTVEAHSLRLLHNHRRNLKQQRFCG</sequence>
<keyword evidence="3" id="KW-1185">Reference proteome</keyword>
<dbReference type="Pfam" id="PF04484">
    <property type="entry name" value="QWRF"/>
    <property type="match status" value="1"/>
</dbReference>
<evidence type="ECO:0000313" key="2">
    <source>
        <dbReference type="EMBL" id="WVZ06134.1"/>
    </source>
</evidence>
<name>A0AAQ3NA89_VIGMU</name>